<dbReference type="eggNOG" id="ENOG5032W3Q">
    <property type="taxonomic scope" value="Bacteria"/>
</dbReference>
<feature type="compositionally biased region" description="Basic residues" evidence="1">
    <location>
        <begin position="180"/>
        <end position="204"/>
    </location>
</feature>
<name>C0Z9F8_BREBN</name>
<accession>C0Z9F8</accession>
<dbReference type="KEGG" id="bbe:BBR47_16510"/>
<dbReference type="Proteomes" id="UP000001877">
    <property type="component" value="Chromosome"/>
</dbReference>
<dbReference type="EMBL" id="AP008955">
    <property type="protein sequence ID" value="BAH42628.1"/>
    <property type="molecule type" value="Genomic_DNA"/>
</dbReference>
<dbReference type="HOGENOM" id="CLU_119039_0_0_9"/>
<evidence type="ECO:0000313" key="3">
    <source>
        <dbReference type="Proteomes" id="UP000001877"/>
    </source>
</evidence>
<feature type="region of interest" description="Disordered" evidence="1">
    <location>
        <begin position="126"/>
        <end position="204"/>
    </location>
</feature>
<feature type="compositionally biased region" description="Polar residues" evidence="1">
    <location>
        <begin position="145"/>
        <end position="154"/>
    </location>
</feature>
<proteinExistence type="predicted"/>
<feature type="region of interest" description="Disordered" evidence="1">
    <location>
        <begin position="86"/>
        <end position="106"/>
    </location>
</feature>
<reference evidence="2 3" key="1">
    <citation type="submission" date="2005-03" db="EMBL/GenBank/DDBJ databases">
        <title>Brevibacillus brevis strain 47, complete genome.</title>
        <authorList>
            <person name="Hosoyama A."/>
            <person name="Yamada R."/>
            <person name="Hongo Y."/>
            <person name="Terui Y."/>
            <person name="Ankai A."/>
            <person name="Masuyama W."/>
            <person name="Sekiguchi M."/>
            <person name="Takeda T."/>
            <person name="Asano K."/>
            <person name="Ohji S."/>
            <person name="Ichikawa N."/>
            <person name="Narita S."/>
            <person name="Aoki N."/>
            <person name="Miura H."/>
            <person name="Matsushita S."/>
            <person name="Sekigawa T."/>
            <person name="Yamagata H."/>
            <person name="Yoshikawa H."/>
            <person name="Udaka S."/>
            <person name="Tanikawa S."/>
            <person name="Fujita N."/>
        </authorList>
    </citation>
    <scope>NUCLEOTIDE SEQUENCE [LARGE SCALE GENOMIC DNA]</scope>
    <source>
        <strain evidence="3">47 / JCM 6285 / NBRC 100599</strain>
    </source>
</reference>
<organism evidence="2 3">
    <name type="scientific">Brevibacillus brevis (strain 47 / JCM 6285 / NBRC 100599)</name>
    <dbReference type="NCBI Taxonomy" id="358681"/>
    <lineage>
        <taxon>Bacteria</taxon>
        <taxon>Bacillati</taxon>
        <taxon>Bacillota</taxon>
        <taxon>Bacilli</taxon>
        <taxon>Bacillales</taxon>
        <taxon>Paenibacillaceae</taxon>
        <taxon>Brevibacillus</taxon>
    </lineage>
</organism>
<dbReference type="RefSeq" id="WP_012685373.1">
    <property type="nucleotide sequence ID" value="NC_012491.1"/>
</dbReference>
<evidence type="ECO:0000256" key="1">
    <source>
        <dbReference type="SAM" id="MobiDB-lite"/>
    </source>
</evidence>
<sequence>MSRRKDKLTVIYQKGKKRMVVKTFLRETSRVVVVLNTQFTNAPNTTQIASGAGRSGAAGNDAAIDSSNTLQQQSVGAGGIARNRGMAGKQSEYHGHHKGKKKNGKEAIVVINDQVVKLARRLRNASATQVAGGGGTYSTGGTNAAIESSNTKQQHAVGGGPGSRASNRGMNNRQKEKAKGKAKARKGKRGFRPQVARKRKNRRA</sequence>
<dbReference type="AlphaFoldDB" id="C0Z9F8"/>
<protein>
    <submittedName>
        <fullName evidence="2">Uncharacterized protein</fullName>
    </submittedName>
</protein>
<evidence type="ECO:0000313" key="2">
    <source>
        <dbReference type="EMBL" id="BAH42628.1"/>
    </source>
</evidence>
<keyword evidence="3" id="KW-1185">Reference proteome</keyword>
<gene>
    <name evidence="2" type="ordered locus">BBR47_16510</name>
</gene>